<evidence type="ECO:0000313" key="1">
    <source>
        <dbReference type="EMBL" id="PPK88194.1"/>
    </source>
</evidence>
<gene>
    <name evidence="1" type="ORF">CLV84_1159</name>
</gene>
<sequence length="546" mass="60458">MPTNTVQFLHRTLLFGLTLFTTSLSSQHALPLDISSRQAGCELPIVRSDVTYQRPYTFRKLSRPKALQYTVDYREDGHRMYGDTCHAWPAEAKAAFEYAVSIWSDVLQNDQSIDIQACYSPDMPTGTLGSANPQLFYVGPFLDDIVLLPQALAENLYGREFSDEDFPDIQVIVNKNYDFYYGTDANPPASKVDFVTLAVHELGHGLGFAGSARVDDGDQTNGIECEGVAGTGCVGFYDYLGNLPPRYYATAFDLFVDRVSDGAPLFGLANPGPEIYNTLLGGSGGLFFDESNHDDFYGGTENYQLYTPSTWRQGTSYSHFSDRSQALYYALTLGSAVHDVGKAREVMYNIGWPKAMASFAAALPVDLIAFDASTDGAVVTLHWQSATERDNDYFEVQVSHGTGEFRPLGRVPGAATTKVRQEYRFTDETPVTGVNHYRLRQVDYGGRETFSYVVSVRVEVETVEIGHPFPNPNGGGELFLDYRSRESGWVSARTLTATGRQFGSFRSVIRPGDNRLAFDLSGYPAGLYTLLLEDETGSVARRFVVR</sequence>
<dbReference type="EMBL" id="PTJC01000005">
    <property type="protein sequence ID" value="PPK88194.1"/>
    <property type="molecule type" value="Genomic_DNA"/>
</dbReference>
<evidence type="ECO:0000313" key="2">
    <source>
        <dbReference type="Proteomes" id="UP000237662"/>
    </source>
</evidence>
<dbReference type="Gene3D" id="3.40.390.10">
    <property type="entry name" value="Collagenase (Catalytic Domain)"/>
    <property type="match status" value="1"/>
</dbReference>
<accession>A0A2S6I9L8</accession>
<dbReference type="SUPFAM" id="SSF55486">
    <property type="entry name" value="Metalloproteases ('zincins'), catalytic domain"/>
    <property type="match status" value="1"/>
</dbReference>
<name>A0A2S6I9L8_9BACT</name>
<protein>
    <submittedName>
        <fullName evidence="1">Uncharacterized protein</fullName>
    </submittedName>
</protein>
<keyword evidence="2" id="KW-1185">Reference proteome</keyword>
<dbReference type="GO" id="GO:0008237">
    <property type="term" value="F:metallopeptidase activity"/>
    <property type="evidence" value="ECO:0007669"/>
    <property type="project" value="InterPro"/>
</dbReference>
<reference evidence="1 2" key="1">
    <citation type="submission" date="2018-02" db="EMBL/GenBank/DDBJ databases">
        <title>Genomic Encyclopedia of Archaeal and Bacterial Type Strains, Phase II (KMG-II): from individual species to whole genera.</title>
        <authorList>
            <person name="Goeker M."/>
        </authorList>
    </citation>
    <scope>NUCLEOTIDE SEQUENCE [LARGE SCALE GENOMIC DNA]</scope>
    <source>
        <strain evidence="1 2">DSM 29526</strain>
    </source>
</reference>
<dbReference type="Proteomes" id="UP000237662">
    <property type="component" value="Unassembled WGS sequence"/>
</dbReference>
<comment type="caution">
    <text evidence="1">The sequence shown here is derived from an EMBL/GenBank/DDBJ whole genome shotgun (WGS) entry which is preliminary data.</text>
</comment>
<organism evidence="1 2">
    <name type="scientific">Neolewinella xylanilytica</name>
    <dbReference type="NCBI Taxonomy" id="1514080"/>
    <lineage>
        <taxon>Bacteria</taxon>
        <taxon>Pseudomonadati</taxon>
        <taxon>Bacteroidota</taxon>
        <taxon>Saprospiria</taxon>
        <taxon>Saprospirales</taxon>
        <taxon>Lewinellaceae</taxon>
        <taxon>Neolewinella</taxon>
    </lineage>
</organism>
<proteinExistence type="predicted"/>
<dbReference type="InterPro" id="IPR024079">
    <property type="entry name" value="MetalloPept_cat_dom_sf"/>
</dbReference>
<dbReference type="AlphaFoldDB" id="A0A2S6I9L8"/>